<evidence type="ECO:0008006" key="3">
    <source>
        <dbReference type="Google" id="ProtNLM"/>
    </source>
</evidence>
<name>A0AAW7DNV9_9FLAO</name>
<gene>
    <name evidence="1" type="ORF">HX095_16760</name>
</gene>
<dbReference type="AlphaFoldDB" id="A0AAW7DNV9"/>
<accession>A0AAW7DNV9</accession>
<reference evidence="1" key="2">
    <citation type="journal article" date="2022" name="Sci. Total Environ.">
        <title>Prevalence, transmission, and molecular epidemiology of tet(X)-positive bacteria among humans, animals, and environmental niches in China: An epidemiological, and genomic-based study.</title>
        <authorList>
            <person name="Dong N."/>
            <person name="Zeng Y."/>
            <person name="Cai C."/>
            <person name="Sun C."/>
            <person name="Lu J."/>
            <person name="Liu C."/>
            <person name="Zhou H."/>
            <person name="Sun Q."/>
            <person name="Shu L."/>
            <person name="Wang H."/>
            <person name="Wang Y."/>
            <person name="Wang S."/>
            <person name="Wu C."/>
            <person name="Chan E.W."/>
            <person name="Chen G."/>
            <person name="Shen Z."/>
            <person name="Chen S."/>
            <person name="Zhang R."/>
        </authorList>
    </citation>
    <scope>NUCLEOTIDE SEQUENCE</scope>
    <source>
        <strain evidence="1">210</strain>
    </source>
</reference>
<dbReference type="RefSeq" id="WP_286487225.1">
    <property type="nucleotide sequence ID" value="NZ_JACALR010000010.1"/>
</dbReference>
<proteinExistence type="predicted"/>
<dbReference type="EMBL" id="JACALR010000010">
    <property type="protein sequence ID" value="MDM1552854.1"/>
    <property type="molecule type" value="Genomic_DNA"/>
</dbReference>
<evidence type="ECO:0000313" key="1">
    <source>
        <dbReference type="EMBL" id="MDM1552854.1"/>
    </source>
</evidence>
<sequence>MNKIFLLFTILFSTCTYSQILSYNDIKSILDQSLIEADNTLSNKGYRINRNSGIDENSLSYIWDKKGKSDRSTSYLIISIDKSRPYKMVWYQFHSLSHYNSLLKTIESLNFKRTESYYKFESLNSIYENDTYNISISKAVNHYTFSIRYQFNKLLLKEIKPKF</sequence>
<dbReference type="Proteomes" id="UP001173578">
    <property type="component" value="Unassembled WGS sequence"/>
</dbReference>
<reference evidence="1" key="1">
    <citation type="submission" date="2020-06" db="EMBL/GenBank/DDBJ databases">
        <authorList>
            <person name="Dong N."/>
        </authorList>
    </citation>
    <scope>NUCLEOTIDE SEQUENCE</scope>
    <source>
        <strain evidence="1">210</strain>
    </source>
</reference>
<organism evidence="1 2">
    <name type="scientific">Empedobacter falsenii</name>
    <dbReference type="NCBI Taxonomy" id="343874"/>
    <lineage>
        <taxon>Bacteria</taxon>
        <taxon>Pseudomonadati</taxon>
        <taxon>Bacteroidota</taxon>
        <taxon>Flavobacteriia</taxon>
        <taxon>Flavobacteriales</taxon>
        <taxon>Weeksellaceae</taxon>
        <taxon>Empedobacter</taxon>
    </lineage>
</organism>
<protein>
    <recommendedName>
        <fullName evidence="3">Lipoprotein</fullName>
    </recommendedName>
</protein>
<comment type="caution">
    <text evidence="1">The sequence shown here is derived from an EMBL/GenBank/DDBJ whole genome shotgun (WGS) entry which is preliminary data.</text>
</comment>
<evidence type="ECO:0000313" key="2">
    <source>
        <dbReference type="Proteomes" id="UP001173578"/>
    </source>
</evidence>